<dbReference type="Proteomes" id="UP001162060">
    <property type="component" value="Unassembled WGS sequence"/>
</dbReference>
<evidence type="ECO:0000313" key="2">
    <source>
        <dbReference type="Proteomes" id="UP001162060"/>
    </source>
</evidence>
<name>A0AAV1UQB2_9STRA</name>
<proteinExistence type="predicted"/>
<accession>A0AAV1UQB2</accession>
<dbReference type="AlphaFoldDB" id="A0AAV1UQB2"/>
<dbReference type="EMBL" id="CAKLBY020000221">
    <property type="protein sequence ID" value="CAK7935249.1"/>
    <property type="molecule type" value="Genomic_DNA"/>
</dbReference>
<reference evidence="1" key="1">
    <citation type="submission" date="2024-01" db="EMBL/GenBank/DDBJ databases">
        <authorList>
            <person name="Webb A."/>
        </authorList>
    </citation>
    <scope>NUCLEOTIDE SEQUENCE</scope>
    <source>
        <strain evidence="1">Pm1</strain>
    </source>
</reference>
<gene>
    <name evidence="1" type="ORF">PM001_LOCUS20399</name>
</gene>
<organism evidence="1 2">
    <name type="scientific">Peronospora matthiolae</name>
    <dbReference type="NCBI Taxonomy" id="2874970"/>
    <lineage>
        <taxon>Eukaryota</taxon>
        <taxon>Sar</taxon>
        <taxon>Stramenopiles</taxon>
        <taxon>Oomycota</taxon>
        <taxon>Peronosporomycetes</taxon>
        <taxon>Peronosporales</taxon>
        <taxon>Peronosporaceae</taxon>
        <taxon>Peronospora</taxon>
    </lineage>
</organism>
<protein>
    <submittedName>
        <fullName evidence="1">Uncharacterized protein</fullName>
    </submittedName>
</protein>
<evidence type="ECO:0000313" key="1">
    <source>
        <dbReference type="EMBL" id="CAK7935249.1"/>
    </source>
</evidence>
<sequence>MTRCCATGQRATIQRASRCQTSALRVVNRGKTKMRVKVDQKNVWIELIDVCFDIQICPIKIENYVAFNMGRNNEAEYLTYTIVTLQESATAPDDIATMKI</sequence>
<comment type="caution">
    <text evidence="1">The sequence shown here is derived from an EMBL/GenBank/DDBJ whole genome shotgun (WGS) entry which is preliminary data.</text>
</comment>